<dbReference type="AlphaFoldDB" id="A0A510HKS9"/>
<dbReference type="InterPro" id="IPR050194">
    <property type="entry name" value="Glycosyltransferase_grp1"/>
</dbReference>
<sequence length="453" mass="51169">MRVLFAAHQFFPEHYAGVEIVTLGLAKQLRARGHETFVLAPKRSIPGNNIEPGQIEDYEFEGIPVRRVGRPKEGLNRPYRLDYENEVMAGRAREYMREVKPDVVHAEHFQGLSAAVIPAFKEFGVPLVYTATDFWTMCPVVDFRRHDGAMCRGPELHHCIRCIASRHQGSRLKAVMDRTPDAAVRLAAKLSSTPLGTRLHPLRQVRALRERPAYIRERMKMVDRIIVYTRLMRELLLANGIGEDKKIVVSPYGIDTSRIAGLPRNTSEPPPLRVGFIGTLAPHKGCDILIRAFRMLPPEMEAELKIYGNLERFKPFVRHLRRLAAGDPRIAFPGPFQREEVGEVLSGLDVLVVPSRWYENQPGVILEAFAAGMPVVATDLGGMSEFVRHEENGLLFGLDDPVDLARQLRRLYEEPGLLRRLREGIGPVKTVEEDAAELEALYESLLSGRERVV</sequence>
<dbReference type="SUPFAM" id="SSF53756">
    <property type="entry name" value="UDP-Glycosyltransferase/glycogen phosphorylase"/>
    <property type="match status" value="1"/>
</dbReference>
<evidence type="ECO:0000259" key="3">
    <source>
        <dbReference type="Pfam" id="PF13439"/>
    </source>
</evidence>
<evidence type="ECO:0000313" key="5">
    <source>
        <dbReference type="Proteomes" id="UP000318065"/>
    </source>
</evidence>
<keyword evidence="2" id="KW-0808">Transferase</keyword>
<name>A0A510HKS9_9ACTN</name>
<dbReference type="Pfam" id="PF13692">
    <property type="entry name" value="Glyco_trans_1_4"/>
    <property type="match status" value="1"/>
</dbReference>
<gene>
    <name evidence="4" type="ORF">RxyAA322_24900</name>
</gene>
<accession>A0A510HKS9</accession>
<evidence type="ECO:0000256" key="2">
    <source>
        <dbReference type="ARBA" id="ARBA00022679"/>
    </source>
</evidence>
<dbReference type="GO" id="GO:0016757">
    <property type="term" value="F:glycosyltransferase activity"/>
    <property type="evidence" value="ECO:0007669"/>
    <property type="project" value="UniProtKB-KW"/>
</dbReference>
<keyword evidence="5" id="KW-1185">Reference proteome</keyword>
<dbReference type="CDD" id="cd03823">
    <property type="entry name" value="GT4_ExpE7-like"/>
    <property type="match status" value="1"/>
</dbReference>
<evidence type="ECO:0000313" key="4">
    <source>
        <dbReference type="EMBL" id="BBL80636.1"/>
    </source>
</evidence>
<dbReference type="RefSeq" id="WP_172620842.1">
    <property type="nucleotide sequence ID" value="NZ_AP019791.1"/>
</dbReference>
<organism evidence="4 5">
    <name type="scientific">Rubrobacter xylanophilus</name>
    <dbReference type="NCBI Taxonomy" id="49319"/>
    <lineage>
        <taxon>Bacteria</taxon>
        <taxon>Bacillati</taxon>
        <taxon>Actinomycetota</taxon>
        <taxon>Rubrobacteria</taxon>
        <taxon>Rubrobacterales</taxon>
        <taxon>Rubrobacteraceae</taxon>
        <taxon>Rubrobacter</taxon>
    </lineage>
</organism>
<dbReference type="GO" id="GO:1901137">
    <property type="term" value="P:carbohydrate derivative biosynthetic process"/>
    <property type="evidence" value="ECO:0007669"/>
    <property type="project" value="UniProtKB-ARBA"/>
</dbReference>
<proteinExistence type="predicted"/>
<feature type="domain" description="Glycosyltransferase subfamily 4-like N-terminal" evidence="3">
    <location>
        <begin position="17"/>
        <end position="258"/>
    </location>
</feature>
<keyword evidence="1" id="KW-0328">Glycosyltransferase</keyword>
<evidence type="ECO:0000256" key="1">
    <source>
        <dbReference type="ARBA" id="ARBA00022676"/>
    </source>
</evidence>
<dbReference type="PANTHER" id="PTHR45947:SF3">
    <property type="entry name" value="SULFOQUINOVOSYL TRANSFERASE SQD2"/>
    <property type="match status" value="1"/>
</dbReference>
<protein>
    <submittedName>
        <fullName evidence="4">LPS biosynthesis protein RfbU</fullName>
    </submittedName>
</protein>
<dbReference type="PANTHER" id="PTHR45947">
    <property type="entry name" value="SULFOQUINOVOSYL TRANSFERASE SQD2"/>
    <property type="match status" value="1"/>
</dbReference>
<dbReference type="Proteomes" id="UP000318065">
    <property type="component" value="Chromosome"/>
</dbReference>
<dbReference type="InterPro" id="IPR028098">
    <property type="entry name" value="Glyco_trans_4-like_N"/>
</dbReference>
<dbReference type="Pfam" id="PF13439">
    <property type="entry name" value="Glyco_transf_4"/>
    <property type="match status" value="1"/>
</dbReference>
<dbReference type="EMBL" id="AP019791">
    <property type="protein sequence ID" value="BBL80636.1"/>
    <property type="molecule type" value="Genomic_DNA"/>
</dbReference>
<reference evidence="4" key="1">
    <citation type="journal article" date="2019" name="Microbiol. Resour. Announc.">
        <title>Complete Genome Sequence of Rubrobacter xylanophilus Strain AA3-22, Isolated from Arima Onsen in Japan.</title>
        <authorList>
            <person name="Tomariguchi N."/>
            <person name="Miyazaki K."/>
        </authorList>
    </citation>
    <scope>NUCLEOTIDE SEQUENCE [LARGE SCALE GENOMIC DNA]</scope>
    <source>
        <strain evidence="4">AA3-22</strain>
    </source>
</reference>
<dbReference type="Gene3D" id="3.40.50.2000">
    <property type="entry name" value="Glycogen Phosphorylase B"/>
    <property type="match status" value="3"/>
</dbReference>